<name>A0ABS9BPQ6_9BACT</name>
<keyword evidence="3" id="KW-1185">Reference proteome</keyword>
<gene>
    <name evidence="2" type="ORF">L0U89_03080</name>
</gene>
<organism evidence="2 3">
    <name type="scientific">Mariniradius sediminis</name>
    <dbReference type="NCBI Taxonomy" id="2909237"/>
    <lineage>
        <taxon>Bacteria</taxon>
        <taxon>Pseudomonadati</taxon>
        <taxon>Bacteroidota</taxon>
        <taxon>Cytophagia</taxon>
        <taxon>Cytophagales</taxon>
        <taxon>Cyclobacteriaceae</taxon>
        <taxon>Mariniradius</taxon>
    </lineage>
</organism>
<accession>A0ABS9BPQ6</accession>
<keyword evidence="1" id="KW-0472">Membrane</keyword>
<evidence type="ECO:0000313" key="2">
    <source>
        <dbReference type="EMBL" id="MCF1750040.1"/>
    </source>
</evidence>
<feature type="transmembrane region" description="Helical" evidence="1">
    <location>
        <begin position="46"/>
        <end position="65"/>
    </location>
</feature>
<feature type="transmembrane region" description="Helical" evidence="1">
    <location>
        <begin position="12"/>
        <end position="34"/>
    </location>
</feature>
<keyword evidence="1" id="KW-1133">Transmembrane helix</keyword>
<keyword evidence="1" id="KW-0812">Transmembrane</keyword>
<sequence>MMRLSPSTAIKILVGITAAAIFFHLLILVRIIPYDITWGGRLKSDAEMYVFESVSILINGFYIYVLLQKGDFIRRAFSQKAISTILWIFFALFVLNTMGNLVAATNFEKGFAVLTLVNAGLLWIINRAQE</sequence>
<protein>
    <submittedName>
        <fullName evidence="2">Uncharacterized protein</fullName>
    </submittedName>
</protein>
<dbReference type="EMBL" id="JAKEVZ010000002">
    <property type="protein sequence ID" value="MCF1750040.1"/>
    <property type="molecule type" value="Genomic_DNA"/>
</dbReference>
<reference evidence="2 3" key="1">
    <citation type="submission" date="2022-01" db="EMBL/GenBank/DDBJ databases">
        <title>Mariniradius saccharolyticus sp. nov., isolated from sediment of a river.</title>
        <authorList>
            <person name="Liu H."/>
        </authorList>
    </citation>
    <scope>NUCLEOTIDE SEQUENCE [LARGE SCALE GENOMIC DNA]</scope>
    <source>
        <strain evidence="2 3">RY-2</strain>
    </source>
</reference>
<proteinExistence type="predicted"/>
<comment type="caution">
    <text evidence="2">The sequence shown here is derived from an EMBL/GenBank/DDBJ whole genome shotgun (WGS) entry which is preliminary data.</text>
</comment>
<evidence type="ECO:0000313" key="3">
    <source>
        <dbReference type="Proteomes" id="UP001201449"/>
    </source>
</evidence>
<dbReference type="RefSeq" id="WP_234860179.1">
    <property type="nucleotide sequence ID" value="NZ_JAKEVZ010000002.1"/>
</dbReference>
<evidence type="ECO:0000256" key="1">
    <source>
        <dbReference type="SAM" id="Phobius"/>
    </source>
</evidence>
<feature type="transmembrane region" description="Helical" evidence="1">
    <location>
        <begin position="85"/>
        <end position="104"/>
    </location>
</feature>
<dbReference type="Proteomes" id="UP001201449">
    <property type="component" value="Unassembled WGS sequence"/>
</dbReference>